<keyword evidence="2" id="KW-1185">Reference proteome</keyword>
<sequence length="948" mass="110515">MKNTIHLHLEKLQKSIDWVNGNLNGEKKKLSYSRLVTNRGKLKKIADAMGENPAAAVYGESQVGKSYLVSGLLSTPEQRFCVSDANGRNYDFINEINPIGGQKEATGLVTRFSLHHKSLNNQYPIKIKILSIVDVVLILCDAYYNDSNSHKLINSEDLNKEINKLVRSKEGSNTIQQVIEEDDVVEIKNYFDIHFKSKNPYLECSDYFEKISLTISLFEPAEWPAVFSILWNKNKCITDIFSKLIQKFKEIEFVAEAHIPYSAVLREFGTLLDVARLNEINPQHAYLEANYTPETPICYIDRNDNKVEKNVSKSYLCAIVAELIFKLPENLKESKPFLEKTDLLDFPGARARMEIYESNIKDELIPQMLLRGKVAYLFNKYCSSYKINTLLFCHGKNQSVQRLMPELLNRWIENFIGSTPEKRQAFITTSKLPPLFVIGTMFNLDLKYEQNDKKGNSDALNNRWSQRFSIVLEKEIFNCEIYDWLKNWTTTDKYFRNIYLLRDFYYSSELQNQLYEGYNSDKQEIKEIIPFNYPDFRIDLKDSFLNYDFVKKHFLSPEESWSRSAGMNQDGTGLIIENLSIAAMNINVARNEKFVRELAHIKNEITEELEKHYHSKNSDIQLLKAKEMAGNIQLKLDAKFGEEFFFSNLIKNFLITEGEIYNFYRNKLRSIEIDQNINIEKYSAIRLNTPNLSLTNDFDTNLEILRKAYEKSSLEQCRLDFEKEGINLHELFYGNKNRIKNYSKTLAEELEAYWFDQCLKVKLYTNLQEVFSESEIGDITTMLRSLFHKLHLVDRIAESIRKYVDRYDKIEDVQEMIADISAEIINKFVNTIGFAYFTEERIVDIRTANVNKSLGLELNHDALSHETFTTENVAELFDVLDKLPDLLNEPQINQDIVKNIPRYSNYKKWRDLLKLGFISVCDIPNYDIEANERLGTLMKEYGDINYTA</sequence>
<dbReference type="InterPro" id="IPR017030">
    <property type="entry name" value="Vir_effector_SfrC"/>
</dbReference>
<dbReference type="OrthoDB" id="1060501at2"/>
<organism evidence="1 2">
    <name type="scientific">Niastella yeongjuensis</name>
    <dbReference type="NCBI Taxonomy" id="354355"/>
    <lineage>
        <taxon>Bacteria</taxon>
        <taxon>Pseudomonadati</taxon>
        <taxon>Bacteroidota</taxon>
        <taxon>Chitinophagia</taxon>
        <taxon>Chitinophagales</taxon>
        <taxon>Chitinophagaceae</taxon>
        <taxon>Niastella</taxon>
    </lineage>
</organism>
<reference evidence="2" key="1">
    <citation type="submission" date="2016-04" db="EMBL/GenBank/DDBJ databases">
        <authorList>
            <person name="Chen L."/>
            <person name="Zhuang W."/>
            <person name="Wang G."/>
        </authorList>
    </citation>
    <scope>NUCLEOTIDE SEQUENCE [LARGE SCALE GENOMIC DNA]</scope>
    <source>
        <strain evidence="2">17621</strain>
    </source>
</reference>
<dbReference type="RefSeq" id="WP_081204319.1">
    <property type="nucleotide sequence ID" value="NZ_FOCZ01000003.1"/>
</dbReference>
<dbReference type="AlphaFoldDB" id="A0A1V9E110"/>
<evidence type="ECO:0008006" key="3">
    <source>
        <dbReference type="Google" id="ProtNLM"/>
    </source>
</evidence>
<proteinExistence type="predicted"/>
<evidence type="ECO:0000313" key="2">
    <source>
        <dbReference type="Proteomes" id="UP000192610"/>
    </source>
</evidence>
<protein>
    <recommendedName>
        <fullName evidence="3">Virulence factor</fullName>
    </recommendedName>
</protein>
<name>A0A1V9E110_9BACT</name>
<gene>
    <name evidence="1" type="ORF">A4H97_16485</name>
</gene>
<dbReference type="Proteomes" id="UP000192610">
    <property type="component" value="Unassembled WGS sequence"/>
</dbReference>
<dbReference type="Pfam" id="PF10139">
    <property type="entry name" value="Virul_Fac"/>
    <property type="match status" value="1"/>
</dbReference>
<dbReference type="EMBL" id="LVXG01000078">
    <property type="protein sequence ID" value="OQP39818.1"/>
    <property type="molecule type" value="Genomic_DNA"/>
</dbReference>
<evidence type="ECO:0000313" key="1">
    <source>
        <dbReference type="EMBL" id="OQP39818.1"/>
    </source>
</evidence>
<comment type="caution">
    <text evidence="1">The sequence shown here is derived from an EMBL/GenBank/DDBJ whole genome shotgun (WGS) entry which is preliminary data.</text>
</comment>
<accession>A0A1V9E110</accession>
<dbReference type="STRING" id="354355.SAMN05660816_02044"/>